<dbReference type="Proteomes" id="UP000076503">
    <property type="component" value="Unassembled WGS sequence"/>
</dbReference>
<dbReference type="EMBL" id="AUXZ01000064">
    <property type="protein sequence ID" value="KZN51942.1"/>
    <property type="molecule type" value="Genomic_DNA"/>
</dbReference>
<sequence length="79" mass="8830">MFLKVLFSWWCWAASPFPSAETTQYLFDSIDMILFQSGNDRVVGKHNDDLIYALHASGSAGSPKSVEITRNALSNFIQS</sequence>
<organism evidence="1 2">
    <name type="scientific">Pseudoalteromonas luteoviolacea H33</name>
    <dbReference type="NCBI Taxonomy" id="1365251"/>
    <lineage>
        <taxon>Bacteria</taxon>
        <taxon>Pseudomonadati</taxon>
        <taxon>Pseudomonadota</taxon>
        <taxon>Gammaproteobacteria</taxon>
        <taxon>Alteromonadales</taxon>
        <taxon>Pseudoalteromonadaceae</taxon>
        <taxon>Pseudoalteromonas</taxon>
    </lineage>
</organism>
<comment type="caution">
    <text evidence="1">The sequence shown here is derived from an EMBL/GenBank/DDBJ whole genome shotgun (WGS) entry which is preliminary data.</text>
</comment>
<name>A0A162ALB5_9GAMM</name>
<proteinExistence type="predicted"/>
<gene>
    <name evidence="1" type="ORF">N476_01050</name>
</gene>
<dbReference type="Gene3D" id="3.40.50.980">
    <property type="match status" value="2"/>
</dbReference>
<accession>A0A162ALB5</accession>
<evidence type="ECO:0000313" key="2">
    <source>
        <dbReference type="Proteomes" id="UP000076503"/>
    </source>
</evidence>
<evidence type="ECO:0008006" key="3">
    <source>
        <dbReference type="Google" id="ProtNLM"/>
    </source>
</evidence>
<dbReference type="SUPFAM" id="SSF56801">
    <property type="entry name" value="Acetyl-CoA synthetase-like"/>
    <property type="match status" value="1"/>
</dbReference>
<dbReference type="PATRIC" id="fig|1365251.3.peg.1366"/>
<protein>
    <recommendedName>
        <fullName evidence="3">AMP-dependent synthetase/ligase domain-containing protein</fullName>
    </recommendedName>
</protein>
<evidence type="ECO:0000313" key="1">
    <source>
        <dbReference type="EMBL" id="KZN51942.1"/>
    </source>
</evidence>
<dbReference type="AlphaFoldDB" id="A0A162ALB5"/>
<reference evidence="1 2" key="1">
    <citation type="submission" date="2013-07" db="EMBL/GenBank/DDBJ databases">
        <title>Comparative Genomic and Metabolomic Analysis of Twelve Strains of Pseudoalteromonas luteoviolacea.</title>
        <authorList>
            <person name="Vynne N.G."/>
            <person name="Mansson M."/>
            <person name="Gram L."/>
        </authorList>
    </citation>
    <scope>NUCLEOTIDE SEQUENCE [LARGE SCALE GENOMIC DNA]</scope>
    <source>
        <strain evidence="1 2">H33</strain>
    </source>
</reference>